<accession>A0ABX0GYD7</accession>
<evidence type="ECO:0008006" key="3">
    <source>
        <dbReference type="Google" id="ProtNLM"/>
    </source>
</evidence>
<organism evidence="1 2">
    <name type="scientific">Motilibacter deserti</name>
    <dbReference type="NCBI Taxonomy" id="2714956"/>
    <lineage>
        <taxon>Bacteria</taxon>
        <taxon>Bacillati</taxon>
        <taxon>Actinomycetota</taxon>
        <taxon>Actinomycetes</taxon>
        <taxon>Motilibacterales</taxon>
        <taxon>Motilibacteraceae</taxon>
        <taxon>Motilibacter</taxon>
    </lineage>
</organism>
<dbReference type="EMBL" id="JAANNP010000017">
    <property type="protein sequence ID" value="NHC15126.1"/>
    <property type="molecule type" value="Genomic_DNA"/>
</dbReference>
<name>A0ABX0GYD7_9ACTN</name>
<evidence type="ECO:0000313" key="1">
    <source>
        <dbReference type="EMBL" id="NHC15126.1"/>
    </source>
</evidence>
<protein>
    <recommendedName>
        <fullName evidence="3">Flagellar biosynthesis protein FlhF</fullName>
    </recommendedName>
</protein>
<dbReference type="Proteomes" id="UP000800981">
    <property type="component" value="Unassembled WGS sequence"/>
</dbReference>
<proteinExistence type="predicted"/>
<comment type="caution">
    <text evidence="1">The sequence shown here is derived from an EMBL/GenBank/DDBJ whole genome shotgun (WGS) entry which is preliminary data.</text>
</comment>
<dbReference type="RefSeq" id="WP_196792138.1">
    <property type="nucleotide sequence ID" value="NZ_JAANNP010000017.1"/>
</dbReference>
<gene>
    <name evidence="1" type="ORF">G9H71_15155</name>
</gene>
<evidence type="ECO:0000313" key="2">
    <source>
        <dbReference type="Proteomes" id="UP000800981"/>
    </source>
</evidence>
<keyword evidence="2" id="KW-1185">Reference proteome</keyword>
<reference evidence="1 2" key="1">
    <citation type="submission" date="2020-03" db="EMBL/GenBank/DDBJ databases">
        <title>Two novel Motilibacter sp.</title>
        <authorList>
            <person name="Liu S."/>
        </authorList>
    </citation>
    <scope>NUCLEOTIDE SEQUENCE [LARGE SCALE GENOMIC DNA]</scope>
    <source>
        <strain evidence="1 2">E257</strain>
    </source>
</reference>
<sequence>MPTRLLLEGPDIQELLARVRAEHGPKARIVQADKIRTGGFAGFFTKERYEVAVEIPDAEPPAAPAPAAPTPAAANLLDMIDEVRDHVGLTGAPAAPYPVPQAPVAPAPAAPVPPASVPPVVAPAAAAPVAVAPAAAPVAAPPVAAAAAPAPAAAAPAAPAPAAAPTVDAGTYTVAAAAQAAPAAPAAAPAPQAAAPQAVPVAPDVQPAQFPQVSTSTPSFANVLAGLAGLAREAEGGEARFTAGFAPAPEPTILAAPQAAPASPTAVPQTVPVAVALEEPVALQPQSAAAPEPVVEPEFVDEEPTAAGTVIDLTAAEQTLLPAVAEPQDAGLTPALQALGVPAELTAVVAATPTWNSHAAVARLVAALPDAPKAPAKAGDVLVIVGDGAAAYGVARKTASAMRLDPDKVLLAAPTGLGTGVHSRRRIPSAAEAVRRSRRLHLSETATIVAVDAPLGRAGADWARGVISGLEATAVWAVVDATRKTGDVAKHLRRIGGVDAVAVENLDDTADPCSVLALGVPVAALDGRRATPAAWSALLGARLGTDEEDE</sequence>